<accession>A0A7J6FYS9</accession>
<reference evidence="7 8" key="1">
    <citation type="journal article" date="2020" name="bioRxiv">
        <title>Sequence and annotation of 42 cannabis genomes reveals extensive copy number variation in cannabinoid synthesis and pathogen resistance genes.</title>
        <authorList>
            <person name="Mckernan K.J."/>
            <person name="Helbert Y."/>
            <person name="Kane L.T."/>
            <person name="Ebling H."/>
            <person name="Zhang L."/>
            <person name="Liu B."/>
            <person name="Eaton Z."/>
            <person name="Mclaughlin S."/>
            <person name="Kingan S."/>
            <person name="Baybayan P."/>
            <person name="Concepcion G."/>
            <person name="Jordan M."/>
            <person name="Riva A."/>
            <person name="Barbazuk W."/>
            <person name="Harkins T."/>
        </authorList>
    </citation>
    <scope>NUCLEOTIDE SEQUENCE [LARGE SCALE GENOMIC DNA]</scope>
    <source>
        <strain evidence="8">cv. Jamaican Lion 4</strain>
        <tissue evidence="7">Leaf</tissue>
    </source>
</reference>
<dbReference type="Proteomes" id="UP000583929">
    <property type="component" value="Unassembled WGS sequence"/>
</dbReference>
<dbReference type="SMART" id="SM00108">
    <property type="entry name" value="B_lectin"/>
    <property type="match status" value="1"/>
</dbReference>
<dbReference type="InterPro" id="IPR051343">
    <property type="entry name" value="G-type_lectin_kinases/EP1-like"/>
</dbReference>
<dbReference type="SUPFAM" id="SSF51110">
    <property type="entry name" value="alpha-D-mannose-specific plant lectins"/>
    <property type="match status" value="1"/>
</dbReference>
<feature type="compositionally biased region" description="Basic and acidic residues" evidence="4">
    <location>
        <begin position="290"/>
        <end position="300"/>
    </location>
</feature>
<comment type="caution">
    <text evidence="7">The sequence shown here is derived from an EMBL/GenBank/DDBJ whole genome shotgun (WGS) entry which is preliminary data.</text>
</comment>
<feature type="transmembrane region" description="Helical" evidence="5">
    <location>
        <begin position="12"/>
        <end position="30"/>
    </location>
</feature>
<evidence type="ECO:0000256" key="5">
    <source>
        <dbReference type="SAM" id="Phobius"/>
    </source>
</evidence>
<dbReference type="EMBL" id="JAATIQ010000165">
    <property type="protein sequence ID" value="KAF4374940.1"/>
    <property type="molecule type" value="Genomic_DNA"/>
</dbReference>
<feature type="compositionally biased region" description="Low complexity" evidence="4">
    <location>
        <begin position="245"/>
        <end position="259"/>
    </location>
</feature>
<keyword evidence="1" id="KW-0732">Signal</keyword>
<dbReference type="InterPro" id="IPR001480">
    <property type="entry name" value="Bulb-type_lectin_dom"/>
</dbReference>
<proteinExistence type="predicted"/>
<feature type="compositionally biased region" description="Polar residues" evidence="4">
    <location>
        <begin position="279"/>
        <end position="289"/>
    </location>
</feature>
<keyword evidence="5" id="KW-0472">Membrane</keyword>
<evidence type="ECO:0000256" key="3">
    <source>
        <dbReference type="ARBA" id="ARBA00023180"/>
    </source>
</evidence>
<evidence type="ECO:0000313" key="8">
    <source>
        <dbReference type="Proteomes" id="UP000583929"/>
    </source>
</evidence>
<dbReference type="InterPro" id="IPR036426">
    <property type="entry name" value="Bulb-type_lectin_dom_sf"/>
</dbReference>
<keyword evidence="5" id="KW-1133">Transmembrane helix</keyword>
<evidence type="ECO:0000256" key="4">
    <source>
        <dbReference type="SAM" id="MobiDB-lite"/>
    </source>
</evidence>
<protein>
    <recommendedName>
        <fullName evidence="6">Bulb-type lectin domain-containing protein</fullName>
    </recommendedName>
</protein>
<feature type="region of interest" description="Disordered" evidence="4">
    <location>
        <begin position="204"/>
        <end position="233"/>
    </location>
</feature>
<name>A0A7J6FYS9_CANSA</name>
<keyword evidence="2" id="KW-1015">Disulfide bond</keyword>
<feature type="region of interest" description="Disordered" evidence="4">
    <location>
        <begin position="243"/>
        <end position="262"/>
    </location>
</feature>
<dbReference type="PANTHER" id="PTHR47976:SF15">
    <property type="entry name" value="G-TYPE LECTIN S-RECEPTOR-LIKE SERINE_THREONINE-PROTEIN KINASE RLK1"/>
    <property type="match status" value="1"/>
</dbReference>
<gene>
    <name evidence="7" type="ORF">G4B88_004691</name>
</gene>
<dbReference type="AlphaFoldDB" id="A0A7J6FYS9"/>
<keyword evidence="3" id="KW-0325">Glycoprotein</keyword>
<feature type="region of interest" description="Disordered" evidence="4">
    <location>
        <begin position="279"/>
        <end position="300"/>
    </location>
</feature>
<evidence type="ECO:0000256" key="2">
    <source>
        <dbReference type="ARBA" id="ARBA00023157"/>
    </source>
</evidence>
<keyword evidence="8" id="KW-1185">Reference proteome</keyword>
<organism evidence="7 8">
    <name type="scientific">Cannabis sativa</name>
    <name type="common">Hemp</name>
    <name type="synonym">Marijuana</name>
    <dbReference type="NCBI Taxonomy" id="3483"/>
    <lineage>
        <taxon>Eukaryota</taxon>
        <taxon>Viridiplantae</taxon>
        <taxon>Streptophyta</taxon>
        <taxon>Embryophyta</taxon>
        <taxon>Tracheophyta</taxon>
        <taxon>Spermatophyta</taxon>
        <taxon>Magnoliopsida</taxon>
        <taxon>eudicotyledons</taxon>
        <taxon>Gunneridae</taxon>
        <taxon>Pentapetalae</taxon>
        <taxon>rosids</taxon>
        <taxon>fabids</taxon>
        <taxon>Rosales</taxon>
        <taxon>Cannabaceae</taxon>
        <taxon>Cannabis</taxon>
    </lineage>
</organism>
<evidence type="ECO:0000256" key="1">
    <source>
        <dbReference type="ARBA" id="ARBA00022729"/>
    </source>
</evidence>
<dbReference type="Gene3D" id="2.90.10.10">
    <property type="entry name" value="Bulb-type lectin domain"/>
    <property type="match status" value="1"/>
</dbReference>
<evidence type="ECO:0000313" key="7">
    <source>
        <dbReference type="EMBL" id="KAF4374940.1"/>
    </source>
</evidence>
<dbReference type="Pfam" id="PF01453">
    <property type="entry name" value="B_lectin"/>
    <property type="match status" value="1"/>
</dbReference>
<sequence length="300" mass="33663">MELIVNTRDEIMKAGVIAICGIILCLAIWFNKLPGKTVVWYADTPNNPTPKGSKLELTADRGLLLTGPRNQELWKSGTIVSQADMAIFNDTGNFVLFDRKSEKIWESFNHLTDTFLPTQHKYWKRELWCLQGYHLQTFLKEGSGSIADYYYRATLDFDGVFTTYSHPKNFTKESDWSVVWSIPDNICLQPFAYGNSGNFNRGTRFSNFNRTPSPYPTTRGGGRGYPSRATPTVTITPASITPVATSDIPTTTPNSSTSIHGNTVHQDLTNDNLQNLEFPGSSMNPSTFNELEKADEQDHL</sequence>
<keyword evidence="5" id="KW-0812">Transmembrane</keyword>
<dbReference type="PANTHER" id="PTHR47976">
    <property type="entry name" value="G-TYPE LECTIN S-RECEPTOR-LIKE SERINE/THREONINE-PROTEIN KINASE SD2-5"/>
    <property type="match status" value="1"/>
</dbReference>
<evidence type="ECO:0000259" key="6">
    <source>
        <dbReference type="PROSITE" id="PS50927"/>
    </source>
</evidence>
<feature type="domain" description="Bulb-type lectin" evidence="6">
    <location>
        <begin position="1"/>
        <end position="109"/>
    </location>
</feature>
<dbReference type="PROSITE" id="PS50927">
    <property type="entry name" value="BULB_LECTIN"/>
    <property type="match status" value="1"/>
</dbReference>